<feature type="compositionally biased region" description="Pro residues" evidence="6">
    <location>
        <begin position="1397"/>
        <end position="1409"/>
    </location>
</feature>
<feature type="domain" description="UDENN FLCN/SMCR8-type" evidence="7">
    <location>
        <begin position="37"/>
        <end position="800"/>
    </location>
</feature>
<protein>
    <recommendedName>
        <fullName evidence="7">UDENN FLCN/SMCR8-type domain-containing protein</fullName>
    </recommendedName>
</protein>
<dbReference type="EMBL" id="CAIIXF020000011">
    <property type="protein sequence ID" value="CAH1799242.1"/>
    <property type="molecule type" value="Genomic_DNA"/>
</dbReference>
<dbReference type="GO" id="GO:0005096">
    <property type="term" value="F:GTPase activator activity"/>
    <property type="evidence" value="ECO:0007669"/>
    <property type="project" value="InterPro"/>
</dbReference>
<dbReference type="SUPFAM" id="SSF57414">
    <property type="entry name" value="Hairpin loop containing domain-like"/>
    <property type="match status" value="2"/>
</dbReference>
<dbReference type="PANTHER" id="PTHR31334">
    <property type="entry name" value="SMITH-MAGENIS SYNDROME REGION GENE 8 PROTEIN"/>
    <property type="match status" value="1"/>
</dbReference>
<feature type="region of interest" description="Disordered" evidence="6">
    <location>
        <begin position="1387"/>
        <end position="1419"/>
    </location>
</feature>
<keyword evidence="2" id="KW-0963">Cytoplasm</keyword>
<evidence type="ECO:0000256" key="3">
    <source>
        <dbReference type="ARBA" id="ARBA00022658"/>
    </source>
</evidence>
<feature type="compositionally biased region" description="Basic and acidic residues" evidence="6">
    <location>
        <begin position="196"/>
        <end position="208"/>
    </location>
</feature>
<gene>
    <name evidence="8" type="ORF">OFUS_LOCUS23277</name>
</gene>
<dbReference type="Gene3D" id="2.60.120.260">
    <property type="entry name" value="Galactose-binding domain-like"/>
    <property type="match status" value="3"/>
</dbReference>
<organism evidence="8 9">
    <name type="scientific">Owenia fusiformis</name>
    <name type="common">Polychaete worm</name>
    <dbReference type="NCBI Taxonomy" id="6347"/>
    <lineage>
        <taxon>Eukaryota</taxon>
        <taxon>Metazoa</taxon>
        <taxon>Spiralia</taxon>
        <taxon>Lophotrochozoa</taxon>
        <taxon>Annelida</taxon>
        <taxon>Polychaeta</taxon>
        <taxon>Sedentaria</taxon>
        <taxon>Canalipalpata</taxon>
        <taxon>Sabellida</taxon>
        <taxon>Oweniida</taxon>
        <taxon>Oweniidae</taxon>
        <taxon>Owenia</taxon>
    </lineage>
</organism>
<dbReference type="InterPro" id="IPR037521">
    <property type="entry name" value="FLCN/SMCR8_DENN"/>
</dbReference>
<evidence type="ECO:0000256" key="4">
    <source>
        <dbReference type="ARBA" id="ARBA00023006"/>
    </source>
</evidence>
<dbReference type="Pfam" id="PF00024">
    <property type="entry name" value="PAN_1"/>
    <property type="match status" value="3"/>
</dbReference>
<dbReference type="InterPro" id="IPR037520">
    <property type="entry name" value="Folliculin/SMCR8_longin"/>
</dbReference>
<comment type="caution">
    <text evidence="8">The sequence shown here is derived from an EMBL/GenBank/DDBJ whole genome shotgun (WGS) entry which is preliminary data.</text>
</comment>
<keyword evidence="4" id="KW-0072">Autophagy</keyword>
<comment type="similarity">
    <text evidence="5">Belongs to the SMCR8 family.</text>
</comment>
<feature type="region of interest" description="Disordered" evidence="6">
    <location>
        <begin position="196"/>
        <end position="215"/>
    </location>
</feature>
<evidence type="ECO:0000256" key="2">
    <source>
        <dbReference type="ARBA" id="ARBA00022490"/>
    </source>
</evidence>
<feature type="region of interest" description="Disordered" evidence="6">
    <location>
        <begin position="478"/>
        <end position="509"/>
    </location>
</feature>
<comment type="subcellular location">
    <subcellularLocation>
        <location evidence="1">Cytoplasm</location>
    </subcellularLocation>
</comment>
<dbReference type="GO" id="GO:0032045">
    <property type="term" value="C:guanyl-nucleotide exchange factor complex"/>
    <property type="evidence" value="ECO:0007669"/>
    <property type="project" value="TreeGrafter"/>
</dbReference>
<dbReference type="GO" id="GO:0006914">
    <property type="term" value="P:autophagy"/>
    <property type="evidence" value="ECO:0007669"/>
    <property type="project" value="UniProtKB-KW"/>
</dbReference>
<evidence type="ECO:0000313" key="8">
    <source>
        <dbReference type="EMBL" id="CAH1799242.1"/>
    </source>
</evidence>
<dbReference type="OrthoDB" id="2289278at2759"/>
<accession>A0A8S4PZ58</accession>
<dbReference type="GO" id="GO:0005085">
    <property type="term" value="F:guanyl-nucleotide exchange factor activity"/>
    <property type="evidence" value="ECO:0007669"/>
    <property type="project" value="UniProtKB-KW"/>
</dbReference>
<evidence type="ECO:0000313" key="9">
    <source>
        <dbReference type="Proteomes" id="UP000749559"/>
    </source>
</evidence>
<dbReference type="Pfam" id="PF11704">
    <property type="entry name" value="Folliculin"/>
    <property type="match status" value="1"/>
</dbReference>
<proteinExistence type="inferred from homology"/>
<dbReference type="PANTHER" id="PTHR31334:SF1">
    <property type="entry name" value="GUANINE NUCLEOTIDE EXCHANGE PROTEIN SMCR8"/>
    <property type="match status" value="1"/>
</dbReference>
<keyword evidence="9" id="KW-1185">Reference proteome</keyword>
<reference evidence="8" key="1">
    <citation type="submission" date="2022-03" db="EMBL/GenBank/DDBJ databases">
        <authorList>
            <person name="Martin C."/>
        </authorList>
    </citation>
    <scope>NUCLEOTIDE SEQUENCE</scope>
</reference>
<dbReference type="InterPro" id="IPR003609">
    <property type="entry name" value="Pan_app"/>
</dbReference>
<keyword evidence="3" id="KW-0344">Guanine-nucleotide releasing factor</keyword>
<dbReference type="PROSITE" id="PS51834">
    <property type="entry name" value="DENN_FLCN_SMCR8"/>
    <property type="match status" value="1"/>
</dbReference>
<evidence type="ECO:0000256" key="5">
    <source>
        <dbReference type="ARBA" id="ARBA00038137"/>
    </source>
</evidence>
<sequence>MFGGYTDIAQFYWESEDTEKDLPHELLPNYDTPDPWSLKPTIEHDFILMAEFSELEGPKPLITVPSDCGTTLDLNAFVVRVMSTDYQTTPQTSGHFTIMEDTSVVMNDSKFGISAFAYHFTLYDTEARGFVRPFCMCYVTADHRKIMPFYKEMSDELKKVSRYLKYGNLMLFLHDLQCLLADLNYTKEKYVEWEREQNEKAEGEKHSSTDGASVSEEDRLFSATSLANICNIMLETEAILDKVKPLLNDSRLEKKFNRLEEKALGRDQELTANSHESGSLNENLTDDYAAPCKKSGSFSDLHAILHPLQKLDTYKPKLMKCSNRRVFDTSLRNLHGLCNWGAKEGLNRLRSVHKYFRRDLSTLQIERDQSKLTQPPSTLLSIGNCVNINYLHGIDLQSDEKCLDKNRNSAANSINHPTTNLLRRWLSDETLASYKSTESFLSFSGGTPDSIYVTPNTPGTSNPRSHLEPAFVMGSAYLGQTPSSQQNTIGSFENIPSFSHSHNAPVPQQMSHSIDAAGSINSDFSDISATESNIDVSEHGSSQDQNEATDDLDINDLDLKRTKVIISAADHISQFNPQSIGYGILEFAHKYTLFSPHLLYSLLSGHTTVVIGNASHEREVTAIVRALHIFVPGHSFDAVVPWRTKPIKMADIAQLKLVGLCRPRGRRVEYMVPPSIQEVNAKWIDIPGACLYMDNIEILKPVDTMDACKKLCEDESEFTCMSVDYNAGAKQCQLQEKYSVNGQMSDPCHAGPAWSYAEISVEGTIDISVDNGYDLFVDGVKLGSAKDWRNAERYTIDYPQNAQVIAVKGMDWGVAAGIILSFRYGDVLVNTDSSWKCTAESVDASWNQPGFDDSTWPEAKEYSTNRDDTYVKLKNGQPWWPLIDPAAIIIWTGNGIKDSEVYCRKTLKAPAPSPNAKWIDIPGACLYMDNIEILKPVDTMDACKILCEDESEFTCMSIDYNAGAKQCQLQEKYSRNGQMSDPCHAGPAWSYAEISVEGTIDIAADDAYDLFVDGVQLGSAKNWRKAEQYTFDSAQSVQVIAVKGMDLYTVVSGIILSFRYDDVLVNTDSSWKCFFGTVDPTWNQPGFDDSNWPAAIEYSTNRDDSYVKLNKEGQPWWPLVDQAARMIWTSNGYKDSTVYCRKNLKAPAPSPKKDWVDIPGACLYMNNKRIIKSVDTMDACKILCEDESEFTCMSVDYNAGAKQCQLQEKYSGNNPINDPCHAGPAWSYTEISVEGTIDIAADDAYDLFVNGVQLGSAENWRKAEQYTVDSAQRVQVIAVKGMDLYKVVSGIILSFRYGDVLVNTDSSWKCFFGTVDPSWNQPGFDDSNWPAAIEYSTNRDDSYVKLNKEGQPWWPLVDQAAIMIWTSNSYKDSTVYCRKNLKVTGTADPTKKTTPAPTTPKPTPAPTTPKPTTKTTPKPAPAPKCGYIGQLLADKADPCRFYQCAYADAFLNLKAVSMPCAPGTSVPLSYNFVTVFDVERQTLWAPQYQGNLITVLVKKRQQFLDNEQAFVAYIHCFLMDLSMKSFLYYHGFCLSKSNAANSRQNTGEDFETESLEFLNRIGITEADAKMVQNFAEVVKWQQTMETFSDSPTPTPTVQLQFPQSTLFKM</sequence>
<dbReference type="Gene3D" id="3.50.4.10">
    <property type="entry name" value="Hepatocyte Growth Factor"/>
    <property type="match status" value="3"/>
</dbReference>
<name>A0A8S4PZ58_OWEFU</name>
<dbReference type="Proteomes" id="UP000749559">
    <property type="component" value="Unassembled WGS sequence"/>
</dbReference>
<evidence type="ECO:0000259" key="7">
    <source>
        <dbReference type="PROSITE" id="PS51834"/>
    </source>
</evidence>
<evidence type="ECO:0000256" key="1">
    <source>
        <dbReference type="ARBA" id="ARBA00004496"/>
    </source>
</evidence>
<feature type="compositionally biased region" description="Low complexity" evidence="6">
    <location>
        <begin position="1387"/>
        <end position="1396"/>
    </location>
</feature>
<evidence type="ECO:0000256" key="6">
    <source>
        <dbReference type="SAM" id="MobiDB-lite"/>
    </source>
</evidence>
<dbReference type="GO" id="GO:0005737">
    <property type="term" value="C:cytoplasm"/>
    <property type="evidence" value="ECO:0007669"/>
    <property type="project" value="UniProtKB-SubCell"/>
</dbReference>